<name>A0A411X2Z1_9BURK</name>
<protein>
    <submittedName>
        <fullName evidence="2">Sel1 repeat family protein</fullName>
    </submittedName>
</protein>
<evidence type="ECO:0000313" key="3">
    <source>
        <dbReference type="Proteomes" id="UP000292307"/>
    </source>
</evidence>
<dbReference type="AlphaFoldDB" id="A0A411X2Z1"/>
<dbReference type="SMART" id="SM00671">
    <property type="entry name" value="SEL1"/>
    <property type="match status" value="1"/>
</dbReference>
<dbReference type="EMBL" id="BMWV01000021">
    <property type="protein sequence ID" value="GGY66762.1"/>
    <property type="molecule type" value="Genomic_DNA"/>
</dbReference>
<dbReference type="EMBL" id="CP036401">
    <property type="protein sequence ID" value="QBI03359.1"/>
    <property type="molecule type" value="Genomic_DNA"/>
</dbReference>
<dbReference type="OrthoDB" id="8703429at2"/>
<proteinExistence type="predicted"/>
<reference evidence="1" key="3">
    <citation type="submission" date="2022-12" db="EMBL/GenBank/DDBJ databases">
        <authorList>
            <person name="Sun Q."/>
            <person name="Kim S."/>
        </authorList>
    </citation>
    <scope>NUCLEOTIDE SEQUENCE</scope>
    <source>
        <strain evidence="1">KCTC 12343</strain>
    </source>
</reference>
<reference evidence="1" key="1">
    <citation type="journal article" date="2014" name="Int. J. Syst. Evol. Microbiol.">
        <title>Complete genome sequence of Corynebacterium casei LMG S-19264T (=DSM 44701T), isolated from a smear-ripened cheese.</title>
        <authorList>
            <consortium name="US DOE Joint Genome Institute (JGI-PGF)"/>
            <person name="Walter F."/>
            <person name="Albersmeier A."/>
            <person name="Kalinowski J."/>
            <person name="Ruckert C."/>
        </authorList>
    </citation>
    <scope>NUCLEOTIDE SEQUENCE</scope>
    <source>
        <strain evidence="1">KCTC 12343</strain>
    </source>
</reference>
<evidence type="ECO:0000313" key="1">
    <source>
        <dbReference type="EMBL" id="GGY66762.1"/>
    </source>
</evidence>
<dbReference type="InterPro" id="IPR011990">
    <property type="entry name" value="TPR-like_helical_dom_sf"/>
</dbReference>
<evidence type="ECO:0000313" key="4">
    <source>
        <dbReference type="Proteomes" id="UP000628442"/>
    </source>
</evidence>
<dbReference type="RefSeq" id="WP_131147461.1">
    <property type="nucleotide sequence ID" value="NZ_BMWV01000021.1"/>
</dbReference>
<dbReference type="Proteomes" id="UP000292307">
    <property type="component" value="Chromosome"/>
</dbReference>
<reference evidence="2 3" key="2">
    <citation type="submission" date="2019-02" db="EMBL/GenBank/DDBJ databases">
        <title>Draft Genome Sequences of Six Type Strains of the Genus Massilia.</title>
        <authorList>
            <person name="Miess H."/>
            <person name="Frediansyhah A."/>
            <person name="Gross H."/>
        </authorList>
    </citation>
    <scope>NUCLEOTIDE SEQUENCE [LARGE SCALE GENOMIC DNA]</scope>
    <source>
        <strain evidence="2 3">DSM 17472</strain>
    </source>
</reference>
<dbReference type="Gene3D" id="1.25.40.10">
    <property type="entry name" value="Tetratricopeptide repeat domain"/>
    <property type="match status" value="1"/>
</dbReference>
<organism evidence="1 4">
    <name type="scientific">Pseudoduganella albidiflava</name>
    <dbReference type="NCBI Taxonomy" id="321983"/>
    <lineage>
        <taxon>Bacteria</taxon>
        <taxon>Pseudomonadati</taxon>
        <taxon>Pseudomonadota</taxon>
        <taxon>Betaproteobacteria</taxon>
        <taxon>Burkholderiales</taxon>
        <taxon>Oxalobacteraceae</taxon>
        <taxon>Telluria group</taxon>
        <taxon>Pseudoduganella</taxon>
    </lineage>
</organism>
<evidence type="ECO:0000313" key="2">
    <source>
        <dbReference type="EMBL" id="QBI03359.1"/>
    </source>
</evidence>
<keyword evidence="3" id="KW-1185">Reference proteome</keyword>
<sequence>MLAIVLSAGPALGADLATAQKQWEAKQFSEAFRNFKVLAEGGESAAQLQLGEMYGFGEGTAEDPKQAEFWLNKALAAGQAEAKNSLALVQQRQRMKADIAAYTHNFTGQQLAYGSYGCVRPSIPELSSTNADIARTNEAINKWRACYETFATRLNGALPVTNTIPPDIISVMNNDEFQRASTSIETVYARLAAEGQAVADQVAAENKSWADKTVQFADKTKTDKEVLMRDFERITRDKQNIRANLPSGK</sequence>
<dbReference type="InterPro" id="IPR006597">
    <property type="entry name" value="Sel1-like"/>
</dbReference>
<dbReference type="SUPFAM" id="SSF81901">
    <property type="entry name" value="HCP-like"/>
    <property type="match status" value="1"/>
</dbReference>
<gene>
    <name evidence="2" type="ORF">EYF70_22935</name>
    <name evidence="1" type="ORF">GCM10007387_56260</name>
</gene>
<dbReference type="Proteomes" id="UP000628442">
    <property type="component" value="Unassembled WGS sequence"/>
</dbReference>
<accession>A0A411X2Z1</accession>